<dbReference type="GO" id="GO:0000776">
    <property type="term" value="C:kinetochore"/>
    <property type="evidence" value="ECO:0007669"/>
    <property type="project" value="InterPro"/>
</dbReference>
<dbReference type="InterPro" id="IPR048781">
    <property type="entry name" value="Sos7_CC"/>
</dbReference>
<gene>
    <name evidence="2" type="ORF">I350_00300</name>
</gene>
<evidence type="ECO:0000313" key="3">
    <source>
        <dbReference type="Proteomes" id="UP000095149"/>
    </source>
</evidence>
<dbReference type="GO" id="GO:0034501">
    <property type="term" value="P:protein localization to kinetochore"/>
    <property type="evidence" value="ECO:0007669"/>
    <property type="project" value="InterPro"/>
</dbReference>
<dbReference type="InterPro" id="IPR037475">
    <property type="entry name" value="Sos7"/>
</dbReference>
<proteinExistence type="predicted"/>
<reference evidence="2 3" key="1">
    <citation type="submission" date="2016-06" db="EMBL/GenBank/DDBJ databases">
        <title>Evolution of pathogenesis and genome organization in the Tremellales.</title>
        <authorList>
            <person name="Cuomo C."/>
            <person name="Litvintseva A."/>
            <person name="Heitman J."/>
            <person name="Chen Y."/>
            <person name="Sun S."/>
            <person name="Springer D."/>
            <person name="Dromer F."/>
            <person name="Young S."/>
            <person name="Zeng Q."/>
            <person name="Chapman S."/>
            <person name="Gujja S."/>
            <person name="Saif S."/>
            <person name="Birren B."/>
        </authorList>
    </citation>
    <scope>NUCLEOTIDE SEQUENCE [LARGE SCALE GENOMIC DNA]</scope>
    <source>
        <strain evidence="2 3">CBS 6273</strain>
    </source>
</reference>
<dbReference type="PANTHER" id="PTHR37329:SF1">
    <property type="entry name" value="KINETOCHORE PROTEIN SOS7"/>
    <property type="match status" value="1"/>
</dbReference>
<dbReference type="PANTHER" id="PTHR37329">
    <property type="entry name" value="KINETOCHORE PROTEIN SOS7"/>
    <property type="match status" value="1"/>
</dbReference>
<name>A0A1E3KEK6_9TREE</name>
<accession>A0A1E3KEK6</accession>
<dbReference type="GO" id="GO:0051315">
    <property type="term" value="P:attachment of mitotic spindle microtubules to kinetochore"/>
    <property type="evidence" value="ECO:0007669"/>
    <property type="project" value="TreeGrafter"/>
</dbReference>
<comment type="caution">
    <text evidence="2">The sequence shown here is derived from an EMBL/GenBank/DDBJ whole genome shotgun (WGS) entry which is preliminary data.</text>
</comment>
<organism evidence="2 3">
    <name type="scientific">Cryptococcus amylolentus CBS 6273</name>
    <dbReference type="NCBI Taxonomy" id="1296118"/>
    <lineage>
        <taxon>Eukaryota</taxon>
        <taxon>Fungi</taxon>
        <taxon>Dikarya</taxon>
        <taxon>Basidiomycota</taxon>
        <taxon>Agaricomycotina</taxon>
        <taxon>Tremellomycetes</taxon>
        <taxon>Tremellales</taxon>
        <taxon>Cryptococcaceae</taxon>
        <taxon>Cryptococcus</taxon>
    </lineage>
</organism>
<dbReference type="Proteomes" id="UP000095149">
    <property type="component" value="Unassembled WGS sequence"/>
</dbReference>
<dbReference type="EMBL" id="MEKH01000001">
    <property type="protein sequence ID" value="ODO11520.1"/>
    <property type="molecule type" value="Genomic_DNA"/>
</dbReference>
<evidence type="ECO:0000259" key="1">
    <source>
        <dbReference type="Pfam" id="PF20882"/>
    </source>
</evidence>
<feature type="domain" description="Kinetochore protein Sos7 coiled-coil" evidence="1">
    <location>
        <begin position="73"/>
        <end position="97"/>
    </location>
</feature>
<evidence type="ECO:0000313" key="2">
    <source>
        <dbReference type="EMBL" id="ODO11520.1"/>
    </source>
</evidence>
<protein>
    <recommendedName>
        <fullName evidence="1">Kinetochore protein Sos7 coiled-coil domain-containing protein</fullName>
    </recommendedName>
</protein>
<dbReference type="AlphaFoldDB" id="A0A1E3KEK6"/>
<sequence length="142" mass="15773">MTDAAITSSGPALHQAVDQLTAAAQSGYNVYQNRDLFQERALRDVTVGSNESALMLDPNNPILVREEMNAQKDYFRRLKFTYLEQGAKRHFLASITEASNAQKKAELKAVKTDIENMRTETVVLAEQNAKRKSNYPPADGPG</sequence>
<dbReference type="Pfam" id="PF20882">
    <property type="entry name" value="Sos7"/>
    <property type="match status" value="1"/>
</dbReference>